<evidence type="ECO:0000313" key="3">
    <source>
        <dbReference type="Proteomes" id="UP001157006"/>
    </source>
</evidence>
<dbReference type="InterPro" id="IPR040256">
    <property type="entry name" value="At4g02000-like"/>
</dbReference>
<evidence type="ECO:0000313" key="2">
    <source>
        <dbReference type="EMBL" id="CAI8607867.1"/>
    </source>
</evidence>
<gene>
    <name evidence="2" type="ORF">VFH_IV058200</name>
</gene>
<dbReference type="Proteomes" id="UP001157006">
    <property type="component" value="Chromosome 4"/>
</dbReference>
<feature type="transmembrane region" description="Helical" evidence="1">
    <location>
        <begin position="12"/>
        <end position="31"/>
    </location>
</feature>
<organism evidence="2 3">
    <name type="scientific">Vicia faba</name>
    <name type="common">Broad bean</name>
    <name type="synonym">Faba vulgaris</name>
    <dbReference type="NCBI Taxonomy" id="3906"/>
    <lineage>
        <taxon>Eukaryota</taxon>
        <taxon>Viridiplantae</taxon>
        <taxon>Streptophyta</taxon>
        <taxon>Embryophyta</taxon>
        <taxon>Tracheophyta</taxon>
        <taxon>Spermatophyta</taxon>
        <taxon>Magnoliopsida</taxon>
        <taxon>eudicotyledons</taxon>
        <taxon>Gunneridae</taxon>
        <taxon>Pentapetalae</taxon>
        <taxon>rosids</taxon>
        <taxon>fabids</taxon>
        <taxon>Fabales</taxon>
        <taxon>Fabaceae</taxon>
        <taxon>Papilionoideae</taxon>
        <taxon>50 kb inversion clade</taxon>
        <taxon>NPAAA clade</taxon>
        <taxon>Hologalegina</taxon>
        <taxon>IRL clade</taxon>
        <taxon>Fabeae</taxon>
        <taxon>Vicia</taxon>
    </lineage>
</organism>
<keyword evidence="1" id="KW-1133">Transmembrane helix</keyword>
<protein>
    <recommendedName>
        <fullName evidence="4">DUF4283 domain-containing protein</fullName>
    </recommendedName>
</protein>
<dbReference type="EMBL" id="OX451739">
    <property type="protein sequence ID" value="CAI8607867.1"/>
    <property type="molecule type" value="Genomic_DNA"/>
</dbReference>
<keyword evidence="1" id="KW-0812">Transmembrane</keyword>
<sequence length="270" mass="30526">MCNVFDQLTLGIFLRVFLSFFLGQMILFQPLLKHTSAQVWIRIHGLSQEYWRPQIFFAIASSVGTPICIDLALNKSSFERPFGHFVRVLVDLDVTKEFNYKILMERVDFTFFVDIEYEKVPYFCTFCSCIGHSITNCKRKDHIQGKDMDGGTKPKKPKSVLVDKNNAFDEQPVQLAAETSPLLEIVDANIPVKNLGTTNVQNTAARESELGSDDNNIDVVPRGRLQGSNRIFECIIATQVEEVVPETQLGKSHKNKSGISFINLGLIYLN</sequence>
<dbReference type="AlphaFoldDB" id="A0AAV1AC94"/>
<accession>A0AAV1AC94</accession>
<evidence type="ECO:0008006" key="4">
    <source>
        <dbReference type="Google" id="ProtNLM"/>
    </source>
</evidence>
<evidence type="ECO:0000256" key="1">
    <source>
        <dbReference type="SAM" id="Phobius"/>
    </source>
</evidence>
<keyword evidence="3" id="KW-1185">Reference proteome</keyword>
<reference evidence="2 3" key="1">
    <citation type="submission" date="2023-01" db="EMBL/GenBank/DDBJ databases">
        <authorList>
            <person name="Kreplak J."/>
        </authorList>
    </citation>
    <scope>NUCLEOTIDE SEQUENCE [LARGE SCALE GENOMIC DNA]</scope>
</reference>
<dbReference type="PANTHER" id="PTHR31286:SF176">
    <property type="entry name" value="DUF4283 DOMAIN PROTEIN"/>
    <property type="match status" value="1"/>
</dbReference>
<name>A0AAV1AC94_VICFA</name>
<proteinExistence type="predicted"/>
<keyword evidence="1" id="KW-0472">Membrane</keyword>
<dbReference type="PANTHER" id="PTHR31286">
    <property type="entry name" value="GLYCINE-RICH CELL WALL STRUCTURAL PROTEIN 1.8-LIKE"/>
    <property type="match status" value="1"/>
</dbReference>